<dbReference type="EMBL" id="BQNB010014241">
    <property type="protein sequence ID" value="GJT25804.1"/>
    <property type="molecule type" value="Genomic_DNA"/>
</dbReference>
<keyword evidence="3" id="KW-1185">Reference proteome</keyword>
<evidence type="ECO:0000256" key="1">
    <source>
        <dbReference type="SAM" id="MobiDB-lite"/>
    </source>
</evidence>
<gene>
    <name evidence="2" type="ORF">Tco_0895741</name>
</gene>
<feature type="region of interest" description="Disordered" evidence="1">
    <location>
        <begin position="1"/>
        <end position="26"/>
    </location>
</feature>
<name>A0ABQ5CGN7_9ASTR</name>
<reference evidence="2" key="2">
    <citation type="submission" date="2022-01" db="EMBL/GenBank/DDBJ databases">
        <authorList>
            <person name="Yamashiro T."/>
            <person name="Shiraishi A."/>
            <person name="Satake H."/>
            <person name="Nakayama K."/>
        </authorList>
    </citation>
    <scope>NUCLEOTIDE SEQUENCE</scope>
</reference>
<sequence>MISVNNLKTDSENDNEKAGVPSFLPPKPTTSYIDDLDFFNDFEKEFPAIFYNDAQTSKSDLLTEPILSPQHIDEFNLNDETSVSEYDEEEQNILYYNDIFPFNITRLDDLNSEKDNNDNDIDIIQSSEDMALPLHEQRHPFLRYKELQYTKTDIEDFETRLTRIYRREIYRGVSLFTSRASRRLFDIRGSLVHELILEFYSTFRFGQAILDLDTPRALQFQLGGARRRMSWRDARQILDKGDLRDYWMGISSVGDFLGTTPSYTVIRDPILRLCHRLIACSIAGRSQAPKKVTVTDLFYLRGMDVDSVNAPYLLAKYLRLFAAGRKSMAHISGGQFVARLAEYFGLLTAEILGGLTIIAPELSIIDMDELAPQQPPPPPPPAVSRTMPQRMARLEEDVHKISGALTEQREPGSKFRTIVHEYVMKPSRIFTLDARMGKKDDFKCVEAEEKSNLKTSLYQDRNTRFFLIFYAGPREKKYRRMSVKDLQSGNLESVGVLKPQGGCSTRNLANKLNMENLHSKYQGSFLF</sequence>
<reference evidence="2" key="1">
    <citation type="journal article" date="2022" name="Int. J. Mol. Sci.">
        <title>Draft Genome of Tanacetum Coccineum: Genomic Comparison of Closely Related Tanacetum-Family Plants.</title>
        <authorList>
            <person name="Yamashiro T."/>
            <person name="Shiraishi A."/>
            <person name="Nakayama K."/>
            <person name="Satake H."/>
        </authorList>
    </citation>
    <scope>NUCLEOTIDE SEQUENCE</scope>
</reference>
<proteinExistence type="predicted"/>
<protein>
    <submittedName>
        <fullName evidence="2">Uncharacterized protein</fullName>
    </submittedName>
</protein>
<dbReference type="Proteomes" id="UP001151760">
    <property type="component" value="Unassembled WGS sequence"/>
</dbReference>
<evidence type="ECO:0000313" key="3">
    <source>
        <dbReference type="Proteomes" id="UP001151760"/>
    </source>
</evidence>
<evidence type="ECO:0000313" key="2">
    <source>
        <dbReference type="EMBL" id="GJT25804.1"/>
    </source>
</evidence>
<comment type="caution">
    <text evidence="2">The sequence shown here is derived from an EMBL/GenBank/DDBJ whole genome shotgun (WGS) entry which is preliminary data.</text>
</comment>
<accession>A0ABQ5CGN7</accession>
<organism evidence="2 3">
    <name type="scientific">Tanacetum coccineum</name>
    <dbReference type="NCBI Taxonomy" id="301880"/>
    <lineage>
        <taxon>Eukaryota</taxon>
        <taxon>Viridiplantae</taxon>
        <taxon>Streptophyta</taxon>
        <taxon>Embryophyta</taxon>
        <taxon>Tracheophyta</taxon>
        <taxon>Spermatophyta</taxon>
        <taxon>Magnoliopsida</taxon>
        <taxon>eudicotyledons</taxon>
        <taxon>Gunneridae</taxon>
        <taxon>Pentapetalae</taxon>
        <taxon>asterids</taxon>
        <taxon>campanulids</taxon>
        <taxon>Asterales</taxon>
        <taxon>Asteraceae</taxon>
        <taxon>Asteroideae</taxon>
        <taxon>Anthemideae</taxon>
        <taxon>Anthemidinae</taxon>
        <taxon>Tanacetum</taxon>
    </lineage>
</organism>